<feature type="non-terminal residue" evidence="1">
    <location>
        <position position="172"/>
    </location>
</feature>
<dbReference type="Proteomes" id="UP000023152">
    <property type="component" value="Unassembled WGS sequence"/>
</dbReference>
<proteinExistence type="predicted"/>
<accession>X6NX37</accession>
<reference evidence="1 2" key="1">
    <citation type="journal article" date="2013" name="Curr. Biol.">
        <title>The Genome of the Foraminiferan Reticulomyxa filosa.</title>
        <authorList>
            <person name="Glockner G."/>
            <person name="Hulsmann N."/>
            <person name="Schleicher M."/>
            <person name="Noegel A.A."/>
            <person name="Eichinger L."/>
            <person name="Gallinger C."/>
            <person name="Pawlowski J."/>
            <person name="Sierra R."/>
            <person name="Euteneuer U."/>
            <person name="Pillet L."/>
            <person name="Moustafa A."/>
            <person name="Platzer M."/>
            <person name="Groth M."/>
            <person name="Szafranski K."/>
            <person name="Schliwa M."/>
        </authorList>
    </citation>
    <scope>NUCLEOTIDE SEQUENCE [LARGE SCALE GENOMIC DNA]</scope>
</reference>
<keyword evidence="2" id="KW-1185">Reference proteome</keyword>
<dbReference type="EMBL" id="ASPP01005802">
    <property type="protein sequence ID" value="ETO29857.1"/>
    <property type="molecule type" value="Genomic_DNA"/>
</dbReference>
<dbReference type="AlphaFoldDB" id="X6NX37"/>
<comment type="caution">
    <text evidence="1">The sequence shown here is derived from an EMBL/GenBank/DDBJ whole genome shotgun (WGS) entry which is preliminary data.</text>
</comment>
<name>X6NX37_RETFI</name>
<sequence length="172" mass="19508">MFPKKSQNFFGKAGKIYLMASPPWDYNRRESGSASSNDSQTFLLNKKYFTTSQNVTSGAIPINRVGAPELPTFTEGLYSYPDKITEEAEEDISEEDASDETMTEEIVKLQRNYEPQSNKRSFSPTTREAFRPGYKQDEILLRNKVLCRGRVIGGPQTYKYIQTLLAITVPVV</sequence>
<protein>
    <submittedName>
        <fullName evidence="1">Uncharacterized protein</fullName>
    </submittedName>
</protein>
<organism evidence="1 2">
    <name type="scientific">Reticulomyxa filosa</name>
    <dbReference type="NCBI Taxonomy" id="46433"/>
    <lineage>
        <taxon>Eukaryota</taxon>
        <taxon>Sar</taxon>
        <taxon>Rhizaria</taxon>
        <taxon>Retaria</taxon>
        <taxon>Foraminifera</taxon>
        <taxon>Monothalamids</taxon>
        <taxon>Reticulomyxidae</taxon>
        <taxon>Reticulomyxa</taxon>
    </lineage>
</organism>
<evidence type="ECO:0000313" key="1">
    <source>
        <dbReference type="EMBL" id="ETO29857.1"/>
    </source>
</evidence>
<gene>
    <name evidence="1" type="ORF">RFI_07262</name>
</gene>
<evidence type="ECO:0000313" key="2">
    <source>
        <dbReference type="Proteomes" id="UP000023152"/>
    </source>
</evidence>